<proteinExistence type="predicted"/>
<evidence type="ECO:0000313" key="3">
    <source>
        <dbReference type="Proteomes" id="UP001257914"/>
    </source>
</evidence>
<dbReference type="RefSeq" id="WP_315948335.1">
    <property type="nucleotide sequence ID" value="NZ_JAWCUA010000010.1"/>
</dbReference>
<protein>
    <submittedName>
        <fullName evidence="2">Mpo1-like protein</fullName>
    </submittedName>
</protein>
<keyword evidence="1" id="KW-0812">Transmembrane</keyword>
<feature type="transmembrane region" description="Helical" evidence="1">
    <location>
        <begin position="134"/>
        <end position="152"/>
    </location>
</feature>
<evidence type="ECO:0000313" key="2">
    <source>
        <dbReference type="EMBL" id="MDU0114660.1"/>
    </source>
</evidence>
<keyword evidence="3" id="KW-1185">Reference proteome</keyword>
<feature type="transmembrane region" description="Helical" evidence="1">
    <location>
        <begin position="64"/>
        <end position="89"/>
    </location>
</feature>
<gene>
    <name evidence="2" type="ORF">RT723_17025</name>
</gene>
<evidence type="ECO:0000256" key="1">
    <source>
        <dbReference type="SAM" id="Phobius"/>
    </source>
</evidence>
<comment type="caution">
    <text evidence="2">The sequence shown here is derived from an EMBL/GenBank/DDBJ whole genome shotgun (WGS) entry which is preliminary data.</text>
</comment>
<dbReference type="EMBL" id="JAWCUA010000010">
    <property type="protein sequence ID" value="MDU0114660.1"/>
    <property type="molecule type" value="Genomic_DNA"/>
</dbReference>
<sequence>MKSITQWLEEYGVSHQNQTNKLIHYLCVPAIYMTVLGLLWSIPFPVADMPLWVNWSTVLAIPALLFYFSLSSVVGLGMTVFTALMVVFLQWWQLNMAEYMSVLIMSVVVFVVAWSLQFVGHNIEGKKPSFLKDVQFLLIGPAWILCFVYKKLNIKF</sequence>
<feature type="transmembrane region" description="Helical" evidence="1">
    <location>
        <begin position="22"/>
        <end position="44"/>
    </location>
</feature>
<organism evidence="2 3">
    <name type="scientific">Psychrosphaera aquimarina</name>
    <dbReference type="NCBI Taxonomy" id="2044854"/>
    <lineage>
        <taxon>Bacteria</taxon>
        <taxon>Pseudomonadati</taxon>
        <taxon>Pseudomonadota</taxon>
        <taxon>Gammaproteobacteria</taxon>
        <taxon>Alteromonadales</taxon>
        <taxon>Pseudoalteromonadaceae</taxon>
        <taxon>Psychrosphaera</taxon>
    </lineage>
</organism>
<dbReference type="PANTHER" id="PTHR28026">
    <property type="entry name" value="DUF962 DOMAIN PROTEIN (AFU_ORTHOLOGUE AFUA_8G05310)"/>
    <property type="match status" value="1"/>
</dbReference>
<dbReference type="InterPro" id="IPR009305">
    <property type="entry name" value="Mpo1-like"/>
</dbReference>
<reference evidence="2 3" key="1">
    <citation type="submission" date="2023-10" db="EMBL/GenBank/DDBJ databases">
        <title>Psychrosphaera aquimaarina strain SW33 isolated from seawater.</title>
        <authorList>
            <person name="Bayburt H."/>
            <person name="Kim J.M."/>
            <person name="Choi B.J."/>
            <person name="Jeon C.O."/>
        </authorList>
    </citation>
    <scope>NUCLEOTIDE SEQUENCE [LARGE SCALE GENOMIC DNA]</scope>
    <source>
        <strain evidence="2 3">KCTC 52743</strain>
    </source>
</reference>
<name>A0ABU3R4R0_9GAMM</name>
<dbReference type="PANTHER" id="PTHR28026:SF9">
    <property type="entry name" value="2-HYDROXY-PALMITIC ACID DIOXYGENASE MPO1"/>
    <property type="match status" value="1"/>
</dbReference>
<keyword evidence="1" id="KW-0472">Membrane</keyword>
<dbReference type="Pfam" id="PF06127">
    <property type="entry name" value="Mpo1-like"/>
    <property type="match status" value="1"/>
</dbReference>
<dbReference type="Proteomes" id="UP001257914">
    <property type="component" value="Unassembled WGS sequence"/>
</dbReference>
<accession>A0ABU3R4R0</accession>
<feature type="transmembrane region" description="Helical" evidence="1">
    <location>
        <begin position="96"/>
        <end position="114"/>
    </location>
</feature>
<keyword evidence="1" id="KW-1133">Transmembrane helix</keyword>